<keyword evidence="2" id="KW-0560">Oxidoreductase</keyword>
<feature type="region of interest" description="Disordered" evidence="4">
    <location>
        <begin position="433"/>
        <end position="453"/>
    </location>
</feature>
<protein>
    <submittedName>
        <fullName evidence="6">Chlorophyllide reductase, subunit Y</fullName>
    </submittedName>
</protein>
<name>A0A5Q2N1S1_9FIRM</name>
<dbReference type="GO" id="GO:0015995">
    <property type="term" value="P:chlorophyll biosynthetic process"/>
    <property type="evidence" value="ECO:0007669"/>
    <property type="project" value="UniProtKB-KW"/>
</dbReference>
<accession>A0A5Q2N1S1</accession>
<reference evidence="7" key="1">
    <citation type="submission" date="2019-11" db="EMBL/GenBank/DDBJ databases">
        <title>Genome sequence of Heliorestis convoluta strain HH, an alkaliphilic and minimalistic phototrophic bacterium from a soda lake in Egypt.</title>
        <authorList>
            <person name="Dewey E.D."/>
            <person name="Stokes L.M."/>
            <person name="Burchell B.M."/>
            <person name="Shaffer K.N."/>
            <person name="Huntington A.M."/>
            <person name="Baker J.M."/>
            <person name="Nadendla S."/>
            <person name="Giglio M.G."/>
            <person name="Touchman J.W."/>
            <person name="Blankenship R.E."/>
            <person name="Madigan M.T."/>
            <person name="Sattley W.M."/>
        </authorList>
    </citation>
    <scope>NUCLEOTIDE SEQUENCE [LARGE SCALE GENOMIC DNA]</scope>
    <source>
        <strain evidence="7">HH</strain>
    </source>
</reference>
<feature type="compositionally biased region" description="Polar residues" evidence="4">
    <location>
        <begin position="433"/>
        <end position="445"/>
    </location>
</feature>
<keyword evidence="1" id="KW-0602">Photosynthesis</keyword>
<dbReference type="GO" id="GO:0015979">
    <property type="term" value="P:photosynthesis"/>
    <property type="evidence" value="ECO:0007669"/>
    <property type="project" value="UniProtKB-KW"/>
</dbReference>
<dbReference type="InterPro" id="IPR050293">
    <property type="entry name" value="LIPOR_BchN/ChlN"/>
</dbReference>
<evidence type="ECO:0000313" key="7">
    <source>
        <dbReference type="Proteomes" id="UP000366051"/>
    </source>
</evidence>
<dbReference type="SUPFAM" id="SSF53807">
    <property type="entry name" value="Helical backbone' metal receptor"/>
    <property type="match status" value="1"/>
</dbReference>
<organism evidence="6 7">
    <name type="scientific">Heliorestis convoluta</name>
    <dbReference type="NCBI Taxonomy" id="356322"/>
    <lineage>
        <taxon>Bacteria</taxon>
        <taxon>Bacillati</taxon>
        <taxon>Bacillota</taxon>
        <taxon>Clostridia</taxon>
        <taxon>Eubacteriales</taxon>
        <taxon>Heliobacteriaceae</taxon>
        <taxon>Heliorestis</taxon>
    </lineage>
</organism>
<evidence type="ECO:0000256" key="2">
    <source>
        <dbReference type="ARBA" id="ARBA00023002"/>
    </source>
</evidence>
<sequence>MEPIKSIKLATQSPCPAFGGLRILTRLEGFLPVLLGNHGCYYGLNFLSHFYAARKSTYAPLLYSLDFADRNLQHKLVGAVQEMIEKEKPEFVPVINLCVATTVGLDIDEMARQIPEIIPLSITGFGTRSHAEAKDVSIDGIFKKLRQQGDHKLKEPGTVASLGEVFPADTIAIEQLVEKMGLKYRANVPSKDINDFRKALNVSTLACLHPFYTRTVKQFDEMAIATVTSAPVGAECTYDWIKAFAAKANVDSRKAEKIALEERDAIQKVLSGPLNLKGYRILVAGYEGIELLIARLLVEAGADVPYVSTSIGKSNLCEPDLSWLKERGIHVKFRKSAADDLMAVKEYKPHIALAATDVAGMGKELGSASVYFTNLIAARPTFLAHGAENVLSLMHRLLQTSPSLNKVRSFFQDFDMPRSIPVQDVQAHLCPSSNDSSCFAGSHTHTMSRKERE</sequence>
<feature type="domain" description="Nitrogenase/oxidoreductase component 1" evidence="5">
    <location>
        <begin position="15"/>
        <end position="396"/>
    </location>
</feature>
<keyword evidence="3" id="KW-0149">Chlorophyll biosynthesis</keyword>
<keyword evidence="7" id="KW-1185">Reference proteome</keyword>
<dbReference type="EMBL" id="CP045875">
    <property type="protein sequence ID" value="QGG48767.1"/>
    <property type="molecule type" value="Genomic_DNA"/>
</dbReference>
<dbReference type="OrthoDB" id="5754220at2"/>
<dbReference type="Gene3D" id="3.40.50.1980">
    <property type="entry name" value="Nitrogenase molybdenum iron protein domain"/>
    <property type="match status" value="2"/>
</dbReference>
<dbReference type="InterPro" id="IPR000510">
    <property type="entry name" value="Nase/OxRdtase_comp1"/>
</dbReference>
<dbReference type="RefSeq" id="WP_153725877.1">
    <property type="nucleotide sequence ID" value="NZ_CP045875.1"/>
</dbReference>
<dbReference type="GO" id="GO:0016491">
    <property type="term" value="F:oxidoreductase activity"/>
    <property type="evidence" value="ECO:0007669"/>
    <property type="project" value="UniProtKB-KW"/>
</dbReference>
<dbReference type="PANTHER" id="PTHR39429:SF3">
    <property type="entry name" value="LIGHT-INDEPENDENT PROTOCHLOROPHYLLIDE REDUCTASE SUBUNIT N"/>
    <property type="match status" value="1"/>
</dbReference>
<evidence type="ECO:0000259" key="5">
    <source>
        <dbReference type="Pfam" id="PF00148"/>
    </source>
</evidence>
<evidence type="ECO:0000313" key="6">
    <source>
        <dbReference type="EMBL" id="QGG48767.1"/>
    </source>
</evidence>
<dbReference type="PANTHER" id="PTHR39429">
    <property type="entry name" value="LIGHT-INDEPENDENT PROTOCHLOROPHYLLIDE REDUCTASE SUBUNIT N"/>
    <property type="match status" value="1"/>
</dbReference>
<evidence type="ECO:0000256" key="1">
    <source>
        <dbReference type="ARBA" id="ARBA00022531"/>
    </source>
</evidence>
<dbReference type="AlphaFoldDB" id="A0A5Q2N1S1"/>
<evidence type="ECO:0000256" key="3">
    <source>
        <dbReference type="ARBA" id="ARBA00023171"/>
    </source>
</evidence>
<proteinExistence type="predicted"/>
<dbReference type="Proteomes" id="UP000366051">
    <property type="component" value="Chromosome"/>
</dbReference>
<gene>
    <name evidence="6" type="primary">bchY</name>
    <name evidence="6" type="ORF">FTV88_2674</name>
</gene>
<dbReference type="Pfam" id="PF00148">
    <property type="entry name" value="Oxidored_nitro"/>
    <property type="match status" value="1"/>
</dbReference>
<dbReference type="KEGG" id="hcv:FTV88_2674"/>
<evidence type="ECO:0000256" key="4">
    <source>
        <dbReference type="SAM" id="MobiDB-lite"/>
    </source>
</evidence>